<organism evidence="2 3">
    <name type="scientific">Nephila pilipes</name>
    <name type="common">Giant wood spider</name>
    <name type="synonym">Nephila maculata</name>
    <dbReference type="NCBI Taxonomy" id="299642"/>
    <lineage>
        <taxon>Eukaryota</taxon>
        <taxon>Metazoa</taxon>
        <taxon>Ecdysozoa</taxon>
        <taxon>Arthropoda</taxon>
        <taxon>Chelicerata</taxon>
        <taxon>Arachnida</taxon>
        <taxon>Araneae</taxon>
        <taxon>Araneomorphae</taxon>
        <taxon>Entelegynae</taxon>
        <taxon>Araneoidea</taxon>
        <taxon>Nephilidae</taxon>
        <taxon>Nephila</taxon>
    </lineage>
</organism>
<dbReference type="EMBL" id="BMAW01029472">
    <property type="protein sequence ID" value="GFU12088.1"/>
    <property type="molecule type" value="Genomic_DNA"/>
</dbReference>
<keyword evidence="1" id="KW-0175">Coiled coil</keyword>
<evidence type="ECO:0000313" key="3">
    <source>
        <dbReference type="Proteomes" id="UP000887013"/>
    </source>
</evidence>
<dbReference type="Proteomes" id="UP000887013">
    <property type="component" value="Unassembled WGS sequence"/>
</dbReference>
<sequence length="98" mass="11647">MAEGSEDQKRIIEEKDKLIKRQFIRIEELESELTALKEERDALLCDVNKLRFELEMSELKRLKDVSVAYPLGLKPHSSFRPLIVARNCKMRHQQPPWR</sequence>
<gene>
    <name evidence="2" type="primary">NCL1_16135</name>
    <name evidence="2" type="ORF">NPIL_376341</name>
</gene>
<evidence type="ECO:0000256" key="1">
    <source>
        <dbReference type="SAM" id="Coils"/>
    </source>
</evidence>
<name>A0A8X6UB44_NEPPI</name>
<keyword evidence="3" id="KW-1185">Reference proteome</keyword>
<reference evidence="2" key="1">
    <citation type="submission" date="2020-08" db="EMBL/GenBank/DDBJ databases">
        <title>Multicomponent nature underlies the extraordinary mechanical properties of spider dragline silk.</title>
        <authorList>
            <person name="Kono N."/>
            <person name="Nakamura H."/>
            <person name="Mori M."/>
            <person name="Yoshida Y."/>
            <person name="Ohtoshi R."/>
            <person name="Malay A.D."/>
            <person name="Moran D.A.P."/>
            <person name="Tomita M."/>
            <person name="Numata K."/>
            <person name="Arakawa K."/>
        </authorList>
    </citation>
    <scope>NUCLEOTIDE SEQUENCE</scope>
</reference>
<accession>A0A8X6UB44</accession>
<proteinExistence type="predicted"/>
<feature type="coiled-coil region" evidence="1">
    <location>
        <begin position="12"/>
        <end position="53"/>
    </location>
</feature>
<evidence type="ECO:0000313" key="2">
    <source>
        <dbReference type="EMBL" id="GFU12088.1"/>
    </source>
</evidence>
<comment type="caution">
    <text evidence="2">The sequence shown here is derived from an EMBL/GenBank/DDBJ whole genome shotgun (WGS) entry which is preliminary data.</text>
</comment>
<dbReference type="OrthoDB" id="7361881at2759"/>
<dbReference type="AlphaFoldDB" id="A0A8X6UB44"/>
<protein>
    <submittedName>
        <fullName evidence="2">Uncharacterized protein</fullName>
    </submittedName>
</protein>